<dbReference type="EMBL" id="BQNB010014435">
    <property type="protein sequence ID" value="GJT28126.1"/>
    <property type="molecule type" value="Genomic_DNA"/>
</dbReference>
<reference evidence="3" key="2">
    <citation type="submission" date="2022-01" db="EMBL/GenBank/DDBJ databases">
        <authorList>
            <person name="Yamashiro T."/>
            <person name="Shiraishi A."/>
            <person name="Satake H."/>
            <person name="Nakayama K."/>
        </authorList>
    </citation>
    <scope>NUCLEOTIDE SEQUENCE</scope>
</reference>
<proteinExistence type="predicted"/>
<dbReference type="SUPFAM" id="SSF53098">
    <property type="entry name" value="Ribonuclease H-like"/>
    <property type="match status" value="1"/>
</dbReference>
<evidence type="ECO:0000259" key="2">
    <source>
        <dbReference type="PROSITE" id="PS50994"/>
    </source>
</evidence>
<feature type="region of interest" description="Disordered" evidence="1">
    <location>
        <begin position="1"/>
        <end position="65"/>
    </location>
</feature>
<organism evidence="3 4">
    <name type="scientific">Tanacetum coccineum</name>
    <dbReference type="NCBI Taxonomy" id="301880"/>
    <lineage>
        <taxon>Eukaryota</taxon>
        <taxon>Viridiplantae</taxon>
        <taxon>Streptophyta</taxon>
        <taxon>Embryophyta</taxon>
        <taxon>Tracheophyta</taxon>
        <taxon>Spermatophyta</taxon>
        <taxon>Magnoliopsida</taxon>
        <taxon>eudicotyledons</taxon>
        <taxon>Gunneridae</taxon>
        <taxon>Pentapetalae</taxon>
        <taxon>asterids</taxon>
        <taxon>campanulids</taxon>
        <taxon>Asterales</taxon>
        <taxon>Asteraceae</taxon>
        <taxon>Asteroideae</taxon>
        <taxon>Anthemideae</taxon>
        <taxon>Anthemidinae</taxon>
        <taxon>Tanacetum</taxon>
    </lineage>
</organism>
<dbReference type="Proteomes" id="UP001151760">
    <property type="component" value="Unassembled WGS sequence"/>
</dbReference>
<accession>A0ABQ5CQH1</accession>
<feature type="compositionally biased region" description="Basic and acidic residues" evidence="1">
    <location>
        <begin position="1"/>
        <end position="13"/>
    </location>
</feature>
<name>A0ABQ5CQH1_9ASTR</name>
<dbReference type="InterPro" id="IPR001584">
    <property type="entry name" value="Integrase_cat-core"/>
</dbReference>
<protein>
    <submittedName>
        <fullName evidence="3">RNA-directed DNA polymerase, eukaryota, reverse transcriptase zinc-binding domain protein</fullName>
    </submittedName>
</protein>
<keyword evidence="3" id="KW-0548">Nucleotidyltransferase</keyword>
<dbReference type="PROSITE" id="PS50994">
    <property type="entry name" value="INTEGRASE"/>
    <property type="match status" value="1"/>
</dbReference>
<dbReference type="Pfam" id="PF00078">
    <property type="entry name" value="RVT_1"/>
    <property type="match status" value="1"/>
</dbReference>
<keyword evidence="3" id="KW-0808">Transferase</keyword>
<dbReference type="InterPro" id="IPR036397">
    <property type="entry name" value="RNaseH_sf"/>
</dbReference>
<evidence type="ECO:0000256" key="1">
    <source>
        <dbReference type="SAM" id="MobiDB-lite"/>
    </source>
</evidence>
<dbReference type="PANTHER" id="PTHR33116">
    <property type="entry name" value="REVERSE TRANSCRIPTASE ZINC-BINDING DOMAIN-CONTAINING PROTEIN-RELATED-RELATED"/>
    <property type="match status" value="1"/>
</dbReference>
<dbReference type="Gene3D" id="3.30.420.10">
    <property type="entry name" value="Ribonuclease H-like superfamily/Ribonuclease H"/>
    <property type="match status" value="1"/>
</dbReference>
<evidence type="ECO:0000313" key="4">
    <source>
        <dbReference type="Proteomes" id="UP001151760"/>
    </source>
</evidence>
<sequence length="591" mass="64579">MEGGRGSKVEGVVRRRCGGGDWTMGGRSDREQGRGRLVRKSGSLVVEGGGAGAQRGESQDEDVVEVGKPGDGAGTLGCGGAQWAGEGGRAGGVCPTRIVWGARVHGRGRAQAMARLGCRQVSRGDRQRSANPPAWCDRVWSGDRGRELRALARRGRTYSGEGCSPVVEVVDDGSGVDARETGDIISSETLFRRKLSPDVADKMISSISDAEIKRSMFDIDDSKAPGPDENGELDHAMCNYCSFFTLNINGDRVGYFKGGRGLRQGYPISTYLFTLIMEVFSLIMLREIDKEPWFQYHFGCKSLKVSHVCFANDLLVMCHGDTTFVGVIKRALNEFSVCSGLHPKHSKSIVFFGSMKDDECSAISAILPFVTSKLPVRYLGVPLILVEVLRVIAVKKMMRRSNTKRVLELKHQFCNANGIAHNFSAPRTPQSNGVVERKNRTLQEMIGKPTLDVSDKIVLEWQVAHLENQRKVLAKQGGRIWRPKVARSGGDEQKNVDTSTKKLKPYRCIGRERQTSKWARVGRRGARTRDDGGSAKGRGAGHCGGAHRVTRSATTAKDGVSVGYWDKIATQSSDGRGQRHENAGRASTPRK</sequence>
<dbReference type="PANTHER" id="PTHR33116:SF78">
    <property type="entry name" value="OS12G0587133 PROTEIN"/>
    <property type="match status" value="1"/>
</dbReference>
<feature type="compositionally biased region" description="Gly residues" evidence="1">
    <location>
        <begin position="534"/>
        <end position="544"/>
    </location>
</feature>
<feature type="region of interest" description="Disordered" evidence="1">
    <location>
        <begin position="517"/>
        <end position="591"/>
    </location>
</feature>
<dbReference type="GO" id="GO:0003964">
    <property type="term" value="F:RNA-directed DNA polymerase activity"/>
    <property type="evidence" value="ECO:0007669"/>
    <property type="project" value="UniProtKB-KW"/>
</dbReference>
<feature type="domain" description="Integrase catalytic" evidence="2">
    <location>
        <begin position="412"/>
        <end position="446"/>
    </location>
</feature>
<gene>
    <name evidence="3" type="ORF">Tco_0908401</name>
</gene>
<keyword evidence="3" id="KW-0695">RNA-directed DNA polymerase</keyword>
<reference evidence="3" key="1">
    <citation type="journal article" date="2022" name="Int. J. Mol. Sci.">
        <title>Draft Genome of Tanacetum Coccineum: Genomic Comparison of Closely Related Tanacetum-Family Plants.</title>
        <authorList>
            <person name="Yamashiro T."/>
            <person name="Shiraishi A."/>
            <person name="Nakayama K."/>
            <person name="Satake H."/>
        </authorList>
    </citation>
    <scope>NUCLEOTIDE SEQUENCE</scope>
</reference>
<dbReference type="InterPro" id="IPR012337">
    <property type="entry name" value="RNaseH-like_sf"/>
</dbReference>
<dbReference type="InterPro" id="IPR000477">
    <property type="entry name" value="RT_dom"/>
</dbReference>
<comment type="caution">
    <text evidence="3">The sequence shown here is derived from an EMBL/GenBank/DDBJ whole genome shotgun (WGS) entry which is preliminary data.</text>
</comment>
<keyword evidence="4" id="KW-1185">Reference proteome</keyword>
<evidence type="ECO:0000313" key="3">
    <source>
        <dbReference type="EMBL" id="GJT28126.1"/>
    </source>
</evidence>